<comment type="caution">
    <text evidence="2">The sequence shown here is derived from an EMBL/GenBank/DDBJ whole genome shotgun (WGS) entry which is preliminary data.</text>
</comment>
<keyword evidence="1" id="KW-0812">Transmembrane</keyword>
<evidence type="ECO:0000313" key="2">
    <source>
        <dbReference type="EMBL" id="KAK7412023.1"/>
    </source>
</evidence>
<dbReference type="Proteomes" id="UP001386955">
    <property type="component" value="Unassembled WGS sequence"/>
</dbReference>
<dbReference type="AlphaFoldDB" id="A0AAN9XW47"/>
<keyword evidence="3" id="KW-1185">Reference proteome</keyword>
<evidence type="ECO:0000313" key="3">
    <source>
        <dbReference type="Proteomes" id="UP001386955"/>
    </source>
</evidence>
<keyword evidence="1" id="KW-0472">Membrane</keyword>
<proteinExistence type="predicted"/>
<feature type="transmembrane region" description="Helical" evidence="1">
    <location>
        <begin position="41"/>
        <end position="60"/>
    </location>
</feature>
<accession>A0AAN9XW47</accession>
<organism evidence="2 3">
    <name type="scientific">Psophocarpus tetragonolobus</name>
    <name type="common">Winged bean</name>
    <name type="synonym">Dolichos tetragonolobus</name>
    <dbReference type="NCBI Taxonomy" id="3891"/>
    <lineage>
        <taxon>Eukaryota</taxon>
        <taxon>Viridiplantae</taxon>
        <taxon>Streptophyta</taxon>
        <taxon>Embryophyta</taxon>
        <taxon>Tracheophyta</taxon>
        <taxon>Spermatophyta</taxon>
        <taxon>Magnoliopsida</taxon>
        <taxon>eudicotyledons</taxon>
        <taxon>Gunneridae</taxon>
        <taxon>Pentapetalae</taxon>
        <taxon>rosids</taxon>
        <taxon>fabids</taxon>
        <taxon>Fabales</taxon>
        <taxon>Fabaceae</taxon>
        <taxon>Papilionoideae</taxon>
        <taxon>50 kb inversion clade</taxon>
        <taxon>NPAAA clade</taxon>
        <taxon>indigoferoid/millettioid clade</taxon>
        <taxon>Phaseoleae</taxon>
        <taxon>Psophocarpus</taxon>
    </lineage>
</organism>
<gene>
    <name evidence="2" type="ORF">VNO78_03469</name>
</gene>
<protein>
    <submittedName>
        <fullName evidence="2">Uncharacterized protein</fullName>
    </submittedName>
</protein>
<name>A0AAN9XW47_PSOTE</name>
<feature type="transmembrane region" description="Helical" evidence="1">
    <location>
        <begin position="93"/>
        <end position="112"/>
    </location>
</feature>
<reference evidence="2 3" key="1">
    <citation type="submission" date="2024-01" db="EMBL/GenBank/DDBJ databases">
        <title>The genomes of 5 underutilized Papilionoideae crops provide insights into root nodulation and disease resistanc.</title>
        <authorList>
            <person name="Jiang F."/>
        </authorList>
    </citation>
    <scope>NUCLEOTIDE SEQUENCE [LARGE SCALE GENOMIC DNA]</scope>
    <source>
        <strain evidence="2">DUOXIRENSHENG_FW03</strain>
        <tissue evidence="2">Leaves</tissue>
    </source>
</reference>
<evidence type="ECO:0000256" key="1">
    <source>
        <dbReference type="SAM" id="Phobius"/>
    </source>
</evidence>
<dbReference type="EMBL" id="JAYMYS010000001">
    <property type="protein sequence ID" value="KAK7412023.1"/>
    <property type="molecule type" value="Genomic_DNA"/>
</dbReference>
<keyword evidence="1" id="KW-1133">Transmembrane helix</keyword>
<sequence length="164" mass="18905">MYFFCTSIFSFDGVHFPIFIYSPKGLARQTHRVCIGRNFSFSCYFYLLLLFAHSFSLLYVSKNISNKNNSNSHAHVFFSLSLYISNHIKYHTIIYASQVISSFYYLLLVLSYTSKNMFIDFPFVLPQCVLKILEWSGSGWQAGKKGGAGLSEALRRHSFPPLYL</sequence>